<keyword evidence="3 5" id="KW-0371">Homeobox</keyword>
<dbReference type="AlphaFoldDB" id="A0A8H4RBM8"/>
<dbReference type="InterPro" id="IPR001356">
    <property type="entry name" value="HD"/>
</dbReference>
<keyword evidence="2 5" id="KW-0238">DNA-binding</keyword>
<dbReference type="CDD" id="cd00086">
    <property type="entry name" value="homeodomain"/>
    <property type="match status" value="1"/>
</dbReference>
<proteinExistence type="predicted"/>
<protein>
    <recommendedName>
        <fullName evidence="8">Homeobox domain-containing protein</fullName>
    </recommendedName>
</protein>
<feature type="region of interest" description="Disordered" evidence="7">
    <location>
        <begin position="410"/>
        <end position="556"/>
    </location>
</feature>
<feature type="compositionally biased region" description="Pro residues" evidence="7">
    <location>
        <begin position="312"/>
        <end position="322"/>
    </location>
</feature>
<feature type="DNA-binding region" description="Homeobox" evidence="5">
    <location>
        <begin position="58"/>
        <end position="117"/>
    </location>
</feature>
<keyword evidence="10" id="KW-1185">Reference proteome</keyword>
<evidence type="ECO:0000313" key="10">
    <source>
        <dbReference type="Proteomes" id="UP000566819"/>
    </source>
</evidence>
<accession>A0A8H4RBM8</accession>
<comment type="subcellular location">
    <subcellularLocation>
        <location evidence="1 5 6">Nucleus</location>
    </subcellularLocation>
</comment>
<feature type="compositionally biased region" description="Polar residues" evidence="7">
    <location>
        <begin position="410"/>
        <end position="424"/>
    </location>
</feature>
<evidence type="ECO:0000256" key="1">
    <source>
        <dbReference type="ARBA" id="ARBA00004123"/>
    </source>
</evidence>
<feature type="domain" description="Homeobox" evidence="8">
    <location>
        <begin position="56"/>
        <end position="116"/>
    </location>
</feature>
<dbReference type="GO" id="GO:0000976">
    <property type="term" value="F:transcription cis-regulatory region binding"/>
    <property type="evidence" value="ECO:0007669"/>
    <property type="project" value="TreeGrafter"/>
</dbReference>
<gene>
    <name evidence="9" type="ORF">G7Y89_g11003</name>
</gene>
<evidence type="ECO:0000256" key="2">
    <source>
        <dbReference type="ARBA" id="ARBA00023125"/>
    </source>
</evidence>
<dbReference type="Proteomes" id="UP000566819">
    <property type="component" value="Unassembled WGS sequence"/>
</dbReference>
<dbReference type="GO" id="GO:0000981">
    <property type="term" value="F:DNA-binding transcription factor activity, RNA polymerase II-specific"/>
    <property type="evidence" value="ECO:0007669"/>
    <property type="project" value="InterPro"/>
</dbReference>
<evidence type="ECO:0000256" key="4">
    <source>
        <dbReference type="ARBA" id="ARBA00023242"/>
    </source>
</evidence>
<feature type="compositionally biased region" description="Pro residues" evidence="7">
    <location>
        <begin position="1"/>
        <end position="10"/>
    </location>
</feature>
<dbReference type="EMBL" id="JAAMPI010001019">
    <property type="protein sequence ID" value="KAF4627155.1"/>
    <property type="molecule type" value="Genomic_DNA"/>
</dbReference>
<dbReference type="Gene3D" id="1.10.10.60">
    <property type="entry name" value="Homeodomain-like"/>
    <property type="match status" value="1"/>
</dbReference>
<dbReference type="SUPFAM" id="SSF46689">
    <property type="entry name" value="Homeodomain-like"/>
    <property type="match status" value="1"/>
</dbReference>
<keyword evidence="4 5" id="KW-0539">Nucleus</keyword>
<feature type="compositionally biased region" description="Low complexity" evidence="7">
    <location>
        <begin position="255"/>
        <end position="264"/>
    </location>
</feature>
<dbReference type="InterPro" id="IPR051775">
    <property type="entry name" value="Homeobox_domain"/>
</dbReference>
<name>A0A8H4RBM8_9HELO</name>
<organism evidence="9 10">
    <name type="scientific">Cudoniella acicularis</name>
    <dbReference type="NCBI Taxonomy" id="354080"/>
    <lineage>
        <taxon>Eukaryota</taxon>
        <taxon>Fungi</taxon>
        <taxon>Dikarya</taxon>
        <taxon>Ascomycota</taxon>
        <taxon>Pezizomycotina</taxon>
        <taxon>Leotiomycetes</taxon>
        <taxon>Helotiales</taxon>
        <taxon>Tricladiaceae</taxon>
        <taxon>Cudoniella</taxon>
    </lineage>
</organism>
<dbReference type="PANTHER" id="PTHR24323">
    <property type="entry name" value="CEH-10 HOMEODOMAIN-CONTAINING HOMOLOG"/>
    <property type="match status" value="1"/>
</dbReference>
<dbReference type="InterPro" id="IPR009057">
    <property type="entry name" value="Homeodomain-like_sf"/>
</dbReference>
<evidence type="ECO:0000259" key="8">
    <source>
        <dbReference type="PROSITE" id="PS50071"/>
    </source>
</evidence>
<feature type="region of interest" description="Disordered" evidence="7">
    <location>
        <begin position="158"/>
        <end position="209"/>
    </location>
</feature>
<dbReference type="InterPro" id="IPR017970">
    <property type="entry name" value="Homeobox_CS"/>
</dbReference>
<dbReference type="PANTHER" id="PTHR24323:SF7">
    <property type="entry name" value="HOMEOBOX DOMAIN-CONTAINING PROTEIN"/>
    <property type="match status" value="1"/>
</dbReference>
<evidence type="ECO:0000256" key="6">
    <source>
        <dbReference type="RuleBase" id="RU000682"/>
    </source>
</evidence>
<sequence length="587" mass="63790">MSDATLPPPRSSSKAPTARERNRSNSSQSETDFDTSMEHKSSSVTGEAASGDSERADGKQRRKRTSPTDQAVLEAEYKRNPKPNKAARAEIVEKVTLNEKEVQIWFQNRRQINRRKSRPLLPHEIAAFGLGGMAALSSDPITGIASCTNSEAMEARSSSQEEAISSQEEVGCPEGSEATEPVRMDSNPGFVQSEAKVDSEEKLPSLNRPNIAPEVLSSITTANESTSFTESVTKSFSSTPGYLANRWNNISSSFSTPASSQAPTFLTPPISSANHPSSCPERIGSQHASTPSSQMRLSMSLDGKAELVSWEPSPPREIPPRPASSCSFHPQKRMRTLERSQSALPLSFLPRQGASITPFAPRLPTGRSRDARSWEFCCDSDARDELTTQAENESTGSALAAISLLRSTSNSALKSNTNKRNAPTTKHDPNKHGKKPKLGRVTSSMARLQNPVKELSNSVPDGKSSYGKDGLMRSPSGESDKENWIPHENGGNSRRRPLPTARSNKQSSSRAVLGDNFNVPTHALNFGGPAKRRRKGKDVTPSVFEDQENTDVGGEVEKFMRGEISPSKKGDLDCIQGLLSLSQGNWR</sequence>
<feature type="compositionally biased region" description="Low complexity" evidence="7">
    <location>
        <begin position="158"/>
        <end position="169"/>
    </location>
</feature>
<dbReference type="GO" id="GO:0005634">
    <property type="term" value="C:nucleus"/>
    <property type="evidence" value="ECO:0007669"/>
    <property type="project" value="UniProtKB-SubCell"/>
</dbReference>
<reference evidence="9 10" key="1">
    <citation type="submission" date="2020-03" db="EMBL/GenBank/DDBJ databases">
        <title>Draft Genome Sequence of Cudoniella acicularis.</title>
        <authorList>
            <person name="Buettner E."/>
            <person name="Kellner H."/>
        </authorList>
    </citation>
    <scope>NUCLEOTIDE SEQUENCE [LARGE SCALE GENOMIC DNA]</scope>
    <source>
        <strain evidence="9 10">DSM 108380</strain>
    </source>
</reference>
<dbReference type="OrthoDB" id="6159439at2759"/>
<dbReference type="Pfam" id="PF00046">
    <property type="entry name" value="Homeodomain"/>
    <property type="match status" value="1"/>
</dbReference>
<dbReference type="PROSITE" id="PS50071">
    <property type="entry name" value="HOMEOBOX_2"/>
    <property type="match status" value="1"/>
</dbReference>
<evidence type="ECO:0000313" key="9">
    <source>
        <dbReference type="EMBL" id="KAF4627155.1"/>
    </source>
</evidence>
<evidence type="ECO:0000256" key="5">
    <source>
        <dbReference type="PROSITE-ProRule" id="PRU00108"/>
    </source>
</evidence>
<comment type="caution">
    <text evidence="9">The sequence shown here is derived from an EMBL/GenBank/DDBJ whole genome shotgun (WGS) entry which is preliminary data.</text>
</comment>
<dbReference type="PROSITE" id="PS00027">
    <property type="entry name" value="HOMEOBOX_1"/>
    <property type="match status" value="1"/>
</dbReference>
<feature type="compositionally biased region" description="Polar residues" evidence="7">
    <location>
        <begin position="501"/>
        <end position="510"/>
    </location>
</feature>
<dbReference type="SMART" id="SM00389">
    <property type="entry name" value="HOX"/>
    <property type="match status" value="1"/>
</dbReference>
<evidence type="ECO:0000256" key="3">
    <source>
        <dbReference type="ARBA" id="ARBA00023155"/>
    </source>
</evidence>
<feature type="region of interest" description="Disordered" evidence="7">
    <location>
        <begin position="1"/>
        <end position="86"/>
    </location>
</feature>
<feature type="region of interest" description="Disordered" evidence="7">
    <location>
        <begin position="255"/>
        <end position="338"/>
    </location>
</feature>
<feature type="compositionally biased region" description="Polar residues" evidence="7">
    <location>
        <begin position="286"/>
        <end position="297"/>
    </location>
</feature>
<evidence type="ECO:0000256" key="7">
    <source>
        <dbReference type="SAM" id="MobiDB-lite"/>
    </source>
</evidence>